<comment type="cofactor">
    <cofactor evidence="6">
        <name>FAD</name>
        <dbReference type="ChEBI" id="CHEBI:57692"/>
    </cofactor>
</comment>
<dbReference type="Gene3D" id="3.30.43.10">
    <property type="entry name" value="Uridine Diphospho-n-acetylenolpyruvylglucosamine Reductase, domain 2"/>
    <property type="match status" value="1"/>
</dbReference>
<evidence type="ECO:0000256" key="6">
    <source>
        <dbReference type="PIRSR" id="PIRSR625650-3"/>
    </source>
</evidence>
<feature type="binding site" evidence="6">
    <location>
        <begin position="197"/>
        <end position="200"/>
    </location>
    <ligand>
        <name>FAD</name>
        <dbReference type="ChEBI" id="CHEBI:57692"/>
    </ligand>
</feature>
<feature type="domain" description="FAD-binding PCMH-type" evidence="8">
    <location>
        <begin position="84"/>
        <end position="264"/>
    </location>
</feature>
<evidence type="ECO:0000256" key="2">
    <source>
        <dbReference type="ARBA" id="ARBA00022630"/>
    </source>
</evidence>
<dbReference type="InterPro" id="IPR025650">
    <property type="entry name" value="Alkyl-DHAP_Synthase"/>
</dbReference>
<keyword evidence="3 6" id="KW-0274">FAD</keyword>
<dbReference type="AlphaFoldDB" id="A0A372DRX5"/>
<feature type="active site" description="Proton donor/acceptor" evidence="4">
    <location>
        <position position="449"/>
    </location>
</feature>
<evidence type="ECO:0000256" key="1">
    <source>
        <dbReference type="ARBA" id="ARBA00008000"/>
    </source>
</evidence>
<dbReference type="PROSITE" id="PS51387">
    <property type="entry name" value="FAD_PCMH"/>
    <property type="match status" value="1"/>
</dbReference>
<dbReference type="PANTHER" id="PTHR46568">
    <property type="entry name" value="ALKYLDIHYDROXYACETONEPHOSPHATE SYNTHASE, PEROXISOMAL"/>
    <property type="match status" value="1"/>
</dbReference>
<dbReference type="RefSeq" id="WP_117201125.1">
    <property type="nucleotide sequence ID" value="NZ_JBHTBK010000006.1"/>
</dbReference>
<dbReference type="Gene3D" id="3.30.465.10">
    <property type="match status" value="1"/>
</dbReference>
<feature type="binding site" evidence="5">
    <location>
        <position position="388"/>
    </location>
    <ligand>
        <name>substrate</name>
    </ligand>
</feature>
<dbReference type="PANTHER" id="PTHR46568:SF1">
    <property type="entry name" value="ALKYLDIHYDROXYACETONEPHOSPHATE SYNTHASE, PEROXISOMAL"/>
    <property type="match status" value="1"/>
</dbReference>
<dbReference type="InterPro" id="IPR016169">
    <property type="entry name" value="FAD-bd_PCMH_sub2"/>
</dbReference>
<dbReference type="Proteomes" id="UP000262917">
    <property type="component" value="Unassembled WGS sequence"/>
</dbReference>
<dbReference type="InterPro" id="IPR016167">
    <property type="entry name" value="FAD-bd_PCMH_sub1"/>
</dbReference>
<evidence type="ECO:0000256" key="7">
    <source>
        <dbReference type="PIRSR" id="PIRSR625650-4"/>
    </source>
</evidence>
<dbReference type="Gene3D" id="1.10.45.10">
    <property type="entry name" value="Vanillyl-alcohol Oxidase, Chain A, domain 4"/>
    <property type="match status" value="1"/>
</dbReference>
<feature type="binding site" evidence="6">
    <location>
        <begin position="116"/>
        <end position="122"/>
    </location>
    <ligand>
        <name>FAD</name>
        <dbReference type="ChEBI" id="CHEBI:57692"/>
    </ligand>
</feature>
<evidence type="ECO:0000313" key="10">
    <source>
        <dbReference type="Proteomes" id="UP000262917"/>
    </source>
</evidence>
<dbReference type="SUPFAM" id="SSF55103">
    <property type="entry name" value="FAD-linked oxidases, C-terminal domain"/>
    <property type="match status" value="1"/>
</dbReference>
<dbReference type="GO" id="GO:0071949">
    <property type="term" value="F:FAD binding"/>
    <property type="evidence" value="ECO:0007669"/>
    <property type="project" value="InterPro"/>
</dbReference>
<dbReference type="EMBL" id="QVPD01000001">
    <property type="protein sequence ID" value="RFP62305.1"/>
    <property type="molecule type" value="Genomic_DNA"/>
</dbReference>
<dbReference type="SUPFAM" id="SSF56176">
    <property type="entry name" value="FAD-binding/transporter-associated domain-like"/>
    <property type="match status" value="1"/>
</dbReference>
<evidence type="ECO:0000313" key="9">
    <source>
        <dbReference type="EMBL" id="RFP62305.1"/>
    </source>
</evidence>
<evidence type="ECO:0000256" key="5">
    <source>
        <dbReference type="PIRSR" id="PIRSR625650-2"/>
    </source>
</evidence>
<dbReference type="InterPro" id="IPR016166">
    <property type="entry name" value="FAD-bd_PCMH"/>
</dbReference>
<evidence type="ECO:0000256" key="4">
    <source>
        <dbReference type="PIRSR" id="PIRSR625650-1"/>
    </source>
</evidence>
<sequence length="533" mass="57621">MRRWNGWGDDAVAYSLTDAARAFLRQRIGAGTAPRDATREQALRAVGPSRIRAGALFEDDPALRLDRSRGQSFPDWVAMKSGRMGPVADAVARPRTHDEAATALAEARRIGAIVVPYGGGTSVVGHLGVPRGERPVVDISLERMDRLLAFDATTLTATFGAGTPGPRIEAQLAPHGCLLGHFPQSYEYATLGGWVVTRSSGQQSYRYGRIEQLFHAGRVATPRGEWRVGGVPASSAGPDLREALLGSEGRLGLLTEVTARVRPLPAHESFHGVFFPSWQAGVDAVRALVQQDAPLSMLRLANEVETQTQLALVQGHETALKWLRRYLGLRGIGADGCLLLAGITGSARECALQKRMLLAATREHRGVHVGPALGAGWAGSRFRGPYLRNSLWEAGYAVDTLETCVMWPQATAVMRAVEQAVRAVFAADGERVHAFTHLSHVYRQGCSVYSTFVFRASGDPDAELARWRRFKRAASDAILAHGGTISHQHGVGVDHAPWLPAEKGALGMDLIRAMAREFDPQAMMNPGKLFADA</sequence>
<dbReference type="Pfam" id="PF02913">
    <property type="entry name" value="FAD-oxidase_C"/>
    <property type="match status" value="1"/>
</dbReference>
<name>A0A372DRX5_9GAMM</name>
<dbReference type="Gene3D" id="3.30.300.330">
    <property type="match status" value="1"/>
</dbReference>
<feature type="site" description="Important for enzyme activity" evidence="7">
    <location>
        <position position="299"/>
    </location>
</feature>
<keyword evidence="10" id="KW-1185">Reference proteome</keyword>
<dbReference type="InterPro" id="IPR006094">
    <property type="entry name" value="Oxid_FAD_bind_N"/>
</dbReference>
<comment type="caution">
    <text evidence="9">The sequence shown here is derived from an EMBL/GenBank/DDBJ whole genome shotgun (WGS) entry which is preliminary data.</text>
</comment>
<accession>A0A372DRX5</accession>
<dbReference type="OrthoDB" id="9811557at2"/>
<proteinExistence type="inferred from homology"/>
<dbReference type="GO" id="GO:0008610">
    <property type="term" value="P:lipid biosynthetic process"/>
    <property type="evidence" value="ECO:0007669"/>
    <property type="project" value="InterPro"/>
</dbReference>
<gene>
    <name evidence="9" type="ORF">D0Y53_00300</name>
</gene>
<dbReference type="Pfam" id="PF01565">
    <property type="entry name" value="FAD_binding_4"/>
    <property type="match status" value="1"/>
</dbReference>
<comment type="similarity">
    <text evidence="1">Belongs to the FAD-binding oxidoreductase/transferase type 4 family.</text>
</comment>
<dbReference type="InterPro" id="IPR016171">
    <property type="entry name" value="Vanillyl_alc_oxidase_C-sub2"/>
</dbReference>
<keyword evidence="2" id="KW-0285">Flavoprotein</keyword>
<dbReference type="InterPro" id="IPR004113">
    <property type="entry name" value="FAD-bd_oxidored_4_C"/>
</dbReference>
<dbReference type="InterPro" id="IPR016164">
    <property type="entry name" value="FAD-linked_Oxase-like_C"/>
</dbReference>
<evidence type="ECO:0000259" key="8">
    <source>
        <dbReference type="PROSITE" id="PS51387"/>
    </source>
</evidence>
<organism evidence="9 10">
    <name type="scientific">Cognatiluteimonas weifangensis</name>
    <dbReference type="NCBI Taxonomy" id="2303539"/>
    <lineage>
        <taxon>Bacteria</taxon>
        <taxon>Pseudomonadati</taxon>
        <taxon>Pseudomonadota</taxon>
        <taxon>Gammaproteobacteria</taxon>
        <taxon>Lysobacterales</taxon>
        <taxon>Lysobacteraceae</taxon>
        <taxon>Cognatiluteimonas</taxon>
    </lineage>
</organism>
<dbReference type="GO" id="GO:0008609">
    <property type="term" value="F:alkylglycerone-phosphate synthase activity"/>
    <property type="evidence" value="ECO:0007669"/>
    <property type="project" value="InterPro"/>
</dbReference>
<protein>
    <submittedName>
        <fullName evidence="9">FAD-binding oxidoreductase</fullName>
    </submittedName>
</protein>
<dbReference type="InterPro" id="IPR036318">
    <property type="entry name" value="FAD-bd_PCMH-like_sf"/>
</dbReference>
<reference evidence="9 10" key="1">
    <citation type="submission" date="2018-08" db="EMBL/GenBank/DDBJ databases">
        <title>Lysobacter weifangensis sp. nov., a new member of the family 'Xanthomonadaceae', isolated from soil in a farmland.</title>
        <authorList>
            <person name="Zhao H."/>
        </authorList>
    </citation>
    <scope>NUCLEOTIDE SEQUENCE [LARGE SCALE GENOMIC DNA]</scope>
    <source>
        <strain evidence="9 10">WF-2</strain>
    </source>
</reference>
<dbReference type="Gene3D" id="3.30.70.3450">
    <property type="match status" value="1"/>
</dbReference>
<evidence type="ECO:0000256" key="3">
    <source>
        <dbReference type="ARBA" id="ARBA00022827"/>
    </source>
</evidence>